<organism evidence="6 7">
    <name type="scientific">Paralcaligenes ureilyticus</name>
    <dbReference type="NCBI Taxonomy" id="627131"/>
    <lineage>
        <taxon>Bacteria</taxon>
        <taxon>Pseudomonadati</taxon>
        <taxon>Pseudomonadota</taxon>
        <taxon>Betaproteobacteria</taxon>
        <taxon>Burkholderiales</taxon>
        <taxon>Alcaligenaceae</taxon>
        <taxon>Paralcaligenes</taxon>
    </lineage>
</organism>
<protein>
    <submittedName>
        <fullName evidence="6">Amino acid ABC transporter substrate-binding protein (PAAT family)</fullName>
    </submittedName>
</protein>
<reference evidence="6 7" key="1">
    <citation type="submission" date="2019-03" db="EMBL/GenBank/DDBJ databases">
        <title>Genomic Encyclopedia of Type Strains, Phase IV (KMG-IV): sequencing the most valuable type-strain genomes for metagenomic binning, comparative biology and taxonomic classification.</title>
        <authorList>
            <person name="Goeker M."/>
        </authorList>
    </citation>
    <scope>NUCLEOTIDE SEQUENCE [LARGE SCALE GENOMIC DNA]</scope>
    <source>
        <strain evidence="6 7">DSM 24591</strain>
    </source>
</reference>
<feature type="domain" description="Solute-binding protein family 3/N-terminal" evidence="5">
    <location>
        <begin position="46"/>
        <end position="278"/>
    </location>
</feature>
<accession>A0A4R3M3I6</accession>
<dbReference type="OrthoDB" id="7240770at2"/>
<comment type="similarity">
    <text evidence="1">Belongs to the bacterial solute-binding protein 3 family.</text>
</comment>
<keyword evidence="2" id="KW-0813">Transport</keyword>
<dbReference type="InterPro" id="IPR051455">
    <property type="entry name" value="Bact_solute-bind_prot3"/>
</dbReference>
<evidence type="ECO:0000256" key="2">
    <source>
        <dbReference type="ARBA" id="ARBA00022448"/>
    </source>
</evidence>
<evidence type="ECO:0000256" key="3">
    <source>
        <dbReference type="ARBA" id="ARBA00022729"/>
    </source>
</evidence>
<gene>
    <name evidence="6" type="ORF">EDC26_10660</name>
</gene>
<name>A0A4R3M3I6_9BURK</name>
<dbReference type="CDD" id="cd13688">
    <property type="entry name" value="PBP2_GltI_DEBP"/>
    <property type="match status" value="1"/>
</dbReference>
<evidence type="ECO:0000259" key="5">
    <source>
        <dbReference type="SMART" id="SM00062"/>
    </source>
</evidence>
<dbReference type="SUPFAM" id="SSF53850">
    <property type="entry name" value="Periplasmic binding protein-like II"/>
    <property type="match status" value="1"/>
</dbReference>
<evidence type="ECO:0000256" key="4">
    <source>
        <dbReference type="SAM" id="SignalP"/>
    </source>
</evidence>
<keyword evidence="7" id="KW-1185">Reference proteome</keyword>
<comment type="caution">
    <text evidence="6">The sequence shown here is derived from an EMBL/GenBank/DDBJ whole genome shotgun (WGS) entry which is preliminary data.</text>
</comment>
<dbReference type="Gene3D" id="3.40.190.10">
    <property type="entry name" value="Periplasmic binding protein-like II"/>
    <property type="match status" value="2"/>
</dbReference>
<dbReference type="InterPro" id="IPR001638">
    <property type="entry name" value="Solute-binding_3/MltF_N"/>
</dbReference>
<keyword evidence="3 4" id="KW-0732">Signal</keyword>
<evidence type="ECO:0000256" key="1">
    <source>
        <dbReference type="ARBA" id="ARBA00010333"/>
    </source>
</evidence>
<dbReference type="AlphaFoldDB" id="A0A4R3M3I6"/>
<dbReference type="RefSeq" id="WP_132582036.1">
    <property type="nucleotide sequence ID" value="NZ_SMAJ01000006.1"/>
</dbReference>
<dbReference type="EMBL" id="SMAJ01000006">
    <property type="protein sequence ID" value="TCT07336.1"/>
    <property type="molecule type" value="Genomic_DNA"/>
</dbReference>
<dbReference type="GO" id="GO:0005576">
    <property type="term" value="C:extracellular region"/>
    <property type="evidence" value="ECO:0007669"/>
    <property type="project" value="TreeGrafter"/>
</dbReference>
<dbReference type="GO" id="GO:0030288">
    <property type="term" value="C:outer membrane-bounded periplasmic space"/>
    <property type="evidence" value="ECO:0007669"/>
    <property type="project" value="TreeGrafter"/>
</dbReference>
<dbReference type="PANTHER" id="PTHR30085">
    <property type="entry name" value="AMINO ACID ABC TRANSPORTER PERMEASE"/>
    <property type="match status" value="1"/>
</dbReference>
<sequence>MKQKSLSIKTAVLGATLGLLSFTMAAQAAVDVSKSPTLTKIKTNNVLVIGHRTSSIPFSYYDENQKPIGFAQDICNQIIATIKTDVQKPDLPVRLMPLTPQNRLTLVQNGTVDLACGVATNLKARQEQVTFADTYFVAGTRLLVNKKSGIKDFKDIRGKSVVTLAGTTSEKILRKMNDEQNANITIQSAKEYAEAFLILQSGRVSAFMMDDVLLSGARTLARNPNDWEIVGTSQSVEPYGFFMKKGDPVFKQVVDGVIAGMMKSGEMAKLYDKWFMNPVPPKGSNFHMPMSDLVKKAYANPNDQAIN</sequence>
<dbReference type="GO" id="GO:0006865">
    <property type="term" value="P:amino acid transport"/>
    <property type="evidence" value="ECO:0007669"/>
    <property type="project" value="TreeGrafter"/>
</dbReference>
<evidence type="ECO:0000313" key="7">
    <source>
        <dbReference type="Proteomes" id="UP000295525"/>
    </source>
</evidence>
<feature type="chain" id="PRO_5020853986" evidence="4">
    <location>
        <begin position="29"/>
        <end position="307"/>
    </location>
</feature>
<evidence type="ECO:0000313" key="6">
    <source>
        <dbReference type="EMBL" id="TCT07336.1"/>
    </source>
</evidence>
<dbReference type="Pfam" id="PF00497">
    <property type="entry name" value="SBP_bac_3"/>
    <property type="match status" value="1"/>
</dbReference>
<proteinExistence type="inferred from homology"/>
<dbReference type="SMART" id="SM00062">
    <property type="entry name" value="PBPb"/>
    <property type="match status" value="1"/>
</dbReference>
<dbReference type="Proteomes" id="UP000295525">
    <property type="component" value="Unassembled WGS sequence"/>
</dbReference>
<dbReference type="PANTHER" id="PTHR30085:SF2">
    <property type="entry name" value="GLUTAMATE_ASPARTATE IMPORT SOLUTE-BINDING PROTEIN"/>
    <property type="match status" value="1"/>
</dbReference>
<feature type="signal peptide" evidence="4">
    <location>
        <begin position="1"/>
        <end position="28"/>
    </location>
</feature>